<dbReference type="AlphaFoldDB" id="A0A835TK99"/>
<dbReference type="GO" id="GO:0034485">
    <property type="term" value="F:phosphatidylinositol-3,4,5-trisphosphate 5-phosphatase activity"/>
    <property type="evidence" value="ECO:0007669"/>
    <property type="project" value="TreeGrafter"/>
</dbReference>
<gene>
    <name evidence="5" type="ORF">SADUNF_Sadunf01G0119600</name>
</gene>
<feature type="transmembrane region" description="Helical" evidence="3">
    <location>
        <begin position="82"/>
        <end position="106"/>
    </location>
</feature>
<dbReference type="PANTHER" id="PTHR45666">
    <property type="entry name" value="TYPE IV INOSITOL POLYPHOSPHATE 5-PHOSPHATASE 9"/>
    <property type="match status" value="1"/>
</dbReference>
<keyword evidence="2" id="KW-0378">Hydrolase</keyword>
<dbReference type="PANTHER" id="PTHR45666:SF21">
    <property type="entry name" value="TYPE I INOSITOL POLYPHOSPHATE 5-PHOSPHATASE 2"/>
    <property type="match status" value="1"/>
</dbReference>
<keyword evidence="3" id="KW-1133">Transmembrane helix</keyword>
<dbReference type="Gene3D" id="3.60.10.10">
    <property type="entry name" value="Endonuclease/exonuclease/phosphatase"/>
    <property type="match status" value="2"/>
</dbReference>
<dbReference type="GO" id="GO:0046856">
    <property type="term" value="P:phosphatidylinositol dephosphorylation"/>
    <property type="evidence" value="ECO:0007669"/>
    <property type="project" value="InterPro"/>
</dbReference>
<name>A0A835TK99_9ROSI</name>
<accession>A0A835TK99</accession>
<comment type="caution">
    <text evidence="5">The sequence shown here is derived from an EMBL/GenBank/DDBJ whole genome shotgun (WGS) entry which is preliminary data.</text>
</comment>
<evidence type="ECO:0000313" key="5">
    <source>
        <dbReference type="EMBL" id="KAF9689701.1"/>
    </source>
</evidence>
<evidence type="ECO:0000256" key="2">
    <source>
        <dbReference type="ARBA" id="ARBA00022801"/>
    </source>
</evidence>
<dbReference type="EMBL" id="JADGMS010000001">
    <property type="protein sequence ID" value="KAF9689701.1"/>
    <property type="molecule type" value="Genomic_DNA"/>
</dbReference>
<proteinExistence type="inferred from homology"/>
<dbReference type="SMART" id="SM00128">
    <property type="entry name" value="IPPc"/>
    <property type="match status" value="1"/>
</dbReference>
<feature type="domain" description="Inositol polyphosphate-related phosphatase" evidence="4">
    <location>
        <begin position="340"/>
        <end position="703"/>
    </location>
</feature>
<keyword evidence="6" id="KW-1185">Reference proteome</keyword>
<dbReference type="Pfam" id="PF22669">
    <property type="entry name" value="Exo_endo_phos2"/>
    <property type="match status" value="3"/>
</dbReference>
<evidence type="ECO:0000259" key="4">
    <source>
        <dbReference type="SMART" id="SM00128"/>
    </source>
</evidence>
<dbReference type="InterPro" id="IPR045849">
    <property type="entry name" value="IP5P_plant"/>
</dbReference>
<evidence type="ECO:0000313" key="6">
    <source>
        <dbReference type="Proteomes" id="UP000657918"/>
    </source>
</evidence>
<reference evidence="5 6" key="1">
    <citation type="submission" date="2020-10" db="EMBL/GenBank/DDBJ databases">
        <title>Plant Genome Project.</title>
        <authorList>
            <person name="Zhang R.-G."/>
        </authorList>
    </citation>
    <scope>NUCLEOTIDE SEQUENCE [LARGE SCALE GENOMIC DNA]</scope>
    <source>
        <strain evidence="5">FAFU-HL-1</strain>
        <tissue evidence="5">Leaf</tissue>
    </source>
</reference>
<dbReference type="SUPFAM" id="SSF56219">
    <property type="entry name" value="DNase I-like"/>
    <property type="match status" value="2"/>
</dbReference>
<dbReference type="InterPro" id="IPR036691">
    <property type="entry name" value="Endo/exonu/phosph_ase_sf"/>
</dbReference>
<keyword evidence="3" id="KW-0812">Transmembrane</keyword>
<dbReference type="InterPro" id="IPR000300">
    <property type="entry name" value="IPPc"/>
</dbReference>
<comment type="similarity">
    <text evidence="1">Belongs to the inositol polyphosphate 5-phosphatase family.</text>
</comment>
<evidence type="ECO:0000256" key="1">
    <source>
        <dbReference type="ARBA" id="ARBA00010768"/>
    </source>
</evidence>
<organism evidence="5 6">
    <name type="scientific">Salix dunnii</name>
    <dbReference type="NCBI Taxonomy" id="1413687"/>
    <lineage>
        <taxon>Eukaryota</taxon>
        <taxon>Viridiplantae</taxon>
        <taxon>Streptophyta</taxon>
        <taxon>Embryophyta</taxon>
        <taxon>Tracheophyta</taxon>
        <taxon>Spermatophyta</taxon>
        <taxon>Magnoliopsida</taxon>
        <taxon>eudicotyledons</taxon>
        <taxon>Gunneridae</taxon>
        <taxon>Pentapetalae</taxon>
        <taxon>rosids</taxon>
        <taxon>fabids</taxon>
        <taxon>Malpighiales</taxon>
        <taxon>Salicaceae</taxon>
        <taxon>Saliceae</taxon>
        <taxon>Salix</taxon>
    </lineage>
</organism>
<dbReference type="GO" id="GO:0004439">
    <property type="term" value="F:phosphatidylinositol-4,5-bisphosphate 5-phosphatase activity"/>
    <property type="evidence" value="ECO:0007669"/>
    <property type="project" value="TreeGrafter"/>
</dbReference>
<protein>
    <recommendedName>
        <fullName evidence="4">Inositol polyphosphate-related phosphatase domain-containing protein</fullName>
    </recommendedName>
</protein>
<sequence length="725" mass="82836">MRTRRGKRAEPFWPSHVMKKWLNIKPKVYDFSEDEYTETESEDDASSAKDERVNVNEDHANRTQGNPHVFQSRISGKNPFPYLLLSLLLSFSMHSSLIAYVISWMYHSVLLPVTNAPSKGYPSRHRRGKSETPRLQYINTKDVRVTIGTWNVAGRLPYEDLDIDDWLCTEEPADIYIIGFQEVVPLNAGNVLGAESSRPITKWEEIIRRTLNKSLQPERKYKCFSAPPSPVLRNSSVANELADEVDSLPLEMINEEYIEAADGCESDRLEFGKAIGIGKNLHLKRVYGIDYEGRLDWPEHSLAATTQEVISSISKLRRVLSSHARMGFSCTENPSLFSPQNIALNRSGLKRSHHSFGNLGSMWLEQQQWHEVAEVPEVIDSFSEVSDWLSEAEDVTFLEVPSEQCYSEIIKDNGRPPPKYVRIASKQMVGIYVSIWVRKRLRRHINNLEVSPVGVGLMGYMGNKGATHQVASCYGSCCLNSTIIGSKCLYVVTFCLLDGMRSAPPYCDRLLLMQGSVSVSMSLFQSRLCFVCSHLTSGQKDGAEQRRNADVYEIIRRTHFSSVMEANQPQTIPSHDQIFWFGDLNYRLNMLDTEVRKLVALEKWDELINSDQLCKELRSGRVFEGWKEGVISFPPTYKYEINSDRYIGENPRESEKKRSPAWCDRILWLGKGIKQLSYKRSELRLSDHRPVSSMFLVEVEVFNHRKLQKALNVNSAAVHPEIFLD</sequence>
<dbReference type="GO" id="GO:0004445">
    <property type="term" value="F:inositol-polyphosphate 5-phosphatase activity"/>
    <property type="evidence" value="ECO:0007669"/>
    <property type="project" value="InterPro"/>
</dbReference>
<keyword evidence="3" id="KW-0472">Membrane</keyword>
<evidence type="ECO:0000256" key="3">
    <source>
        <dbReference type="SAM" id="Phobius"/>
    </source>
</evidence>
<dbReference type="OrthoDB" id="62798at2759"/>
<dbReference type="Proteomes" id="UP000657918">
    <property type="component" value="Unassembled WGS sequence"/>
</dbReference>